<organism evidence="2 3">
    <name type="scientific">Gregarina niphandrodes</name>
    <name type="common">Septate eugregarine</name>
    <dbReference type="NCBI Taxonomy" id="110365"/>
    <lineage>
        <taxon>Eukaryota</taxon>
        <taxon>Sar</taxon>
        <taxon>Alveolata</taxon>
        <taxon>Apicomplexa</taxon>
        <taxon>Conoidasida</taxon>
        <taxon>Gregarinasina</taxon>
        <taxon>Eugregarinorida</taxon>
        <taxon>Gregarinidae</taxon>
        <taxon>Gregarina</taxon>
    </lineage>
</organism>
<evidence type="ECO:0000256" key="1">
    <source>
        <dbReference type="SAM" id="MobiDB-lite"/>
    </source>
</evidence>
<feature type="region of interest" description="Disordered" evidence="1">
    <location>
        <begin position="448"/>
        <end position="480"/>
    </location>
</feature>
<evidence type="ECO:0000313" key="3">
    <source>
        <dbReference type="Proteomes" id="UP000019763"/>
    </source>
</evidence>
<protein>
    <submittedName>
        <fullName evidence="2">Uncharacterized protein</fullName>
    </submittedName>
</protein>
<dbReference type="GeneID" id="22912669"/>
<comment type="caution">
    <text evidence="2">The sequence shown here is derived from an EMBL/GenBank/DDBJ whole genome shotgun (WGS) entry which is preliminary data.</text>
</comment>
<name>A0A023B776_GRENI</name>
<dbReference type="AlphaFoldDB" id="A0A023B776"/>
<accession>A0A023B776</accession>
<proteinExistence type="predicted"/>
<feature type="compositionally biased region" description="Pro residues" evidence="1">
    <location>
        <begin position="450"/>
        <end position="460"/>
    </location>
</feature>
<dbReference type="RefSeq" id="XP_011130384.1">
    <property type="nucleotide sequence ID" value="XM_011132082.1"/>
</dbReference>
<gene>
    <name evidence="2" type="ORF">GNI_073050</name>
</gene>
<reference evidence="2" key="1">
    <citation type="submission" date="2013-12" db="EMBL/GenBank/DDBJ databases">
        <authorList>
            <person name="Omoto C.K."/>
            <person name="Sibley D."/>
            <person name="Venepally P."/>
            <person name="Hadjithomas M."/>
            <person name="Karamycheva S."/>
            <person name="Brunk B."/>
            <person name="Roos D."/>
            <person name="Caler E."/>
            <person name="Lorenzi H."/>
        </authorList>
    </citation>
    <scope>NUCLEOTIDE SEQUENCE</scope>
</reference>
<dbReference type="VEuPathDB" id="CryptoDB:GNI_073050"/>
<keyword evidence="3" id="KW-1185">Reference proteome</keyword>
<dbReference type="Proteomes" id="UP000019763">
    <property type="component" value="Unassembled WGS sequence"/>
</dbReference>
<sequence>MGFEPCSDTHRAEAVYVRSYSTLASLAEGVVESAPVANKKLHELLSMEEWRRVKSITREDLENCQLAYLELGAIISMFLSDPFGDVTLETKAWLGPILGNQKVTLSGSQKGQLLWRHCDSNWVTGCFLQRSDVPTDKLVNFCVDTLHYMPVVRNVILECLKPTPRPRNYRNRKSVAGAREILMRIMAGLSTSSLGAERFGKLIVSTPATKKSFFPSIDVTTLPSTSPRLFLDRPIRSVSWTKVKDDSMSRHTVYRRTQASFSRYAKSQDPKTSVFPQDDVELKLDNLLDGDWTSLNGLKGEDVLKSTLAYFELGTIIEKYILGAFGSVCSSMLQKVATAMHDGRRSLPVRGWIAGCILRYSKVPIYNLIQFCVRDLSYKPPERPILECLRFKSNTTFRTIEDGRHEEYCASMIARLSGLSDIVSIPEWIALTSDKERLLRYIVQQTLPSSEPPSSEPPTVPSKEAKRTTQAKRTTETEEGCLSYKRRKPYAHVTSTTEEGGFMYCHPNDLIEFLDWVESGMCEHPARMPCSS</sequence>
<evidence type="ECO:0000313" key="2">
    <source>
        <dbReference type="EMBL" id="EZG66997.1"/>
    </source>
</evidence>
<dbReference type="EMBL" id="AFNH02000548">
    <property type="protein sequence ID" value="EZG66997.1"/>
    <property type="molecule type" value="Genomic_DNA"/>
</dbReference>